<sequence>MKVFVSWPGYEADGQTTGRVLRAAGLEPVLHPKTGARSPGEVASLAKGCAGAIVSTDPFTSEVLDALPDLRVIARVGVGYDSIDVAAASQHGVAVTITPGMNAETVADHTLALILGLIRRVAQQDALVKAGRWERVGVYTPSELPGKVVGLVGVGGIGKAVIRRLRGFDVRMVFFDKAIDAIEGADRLDSLETLLETADIVSLHVPLVPETHHLINSRTLALMKPGALLVNTARGPIVDEKAVFAALAEGRLGGAALDVFEVEPPPAAALEGVPNLICAAHMGGISNESIKRMTTSATQSVIQVLRGELPMTAVNRAVLEQSR</sequence>
<organism evidence="7 8">
    <name type="scientific">Agrobacterium tumefaciens str. Kerr 14</name>
    <dbReference type="NCBI Taxonomy" id="1183424"/>
    <lineage>
        <taxon>Bacteria</taxon>
        <taxon>Pseudomonadati</taxon>
        <taxon>Pseudomonadota</taxon>
        <taxon>Alphaproteobacteria</taxon>
        <taxon>Hyphomicrobiales</taxon>
        <taxon>Rhizobiaceae</taxon>
        <taxon>Rhizobium/Agrobacterium group</taxon>
        <taxon>Agrobacterium</taxon>
        <taxon>Agrobacterium tumefaciens complex</taxon>
    </lineage>
</organism>
<feature type="domain" description="D-isomer specific 2-hydroxyacid dehydrogenase NAD-binding" evidence="6">
    <location>
        <begin position="111"/>
        <end position="283"/>
    </location>
</feature>
<evidence type="ECO:0000256" key="2">
    <source>
        <dbReference type="ARBA" id="ARBA00023002"/>
    </source>
</evidence>
<keyword evidence="2 4" id="KW-0560">Oxidoreductase</keyword>
<dbReference type="FunFam" id="3.40.50.720:FF:000041">
    <property type="entry name" value="D-3-phosphoglycerate dehydrogenase"/>
    <property type="match status" value="1"/>
</dbReference>
<comment type="similarity">
    <text evidence="1 4">Belongs to the D-isomer specific 2-hydroxyacid dehydrogenase family.</text>
</comment>
<evidence type="ECO:0000259" key="5">
    <source>
        <dbReference type="Pfam" id="PF00389"/>
    </source>
</evidence>
<dbReference type="InterPro" id="IPR006139">
    <property type="entry name" value="D-isomer_2_OHA_DH_cat_dom"/>
</dbReference>
<gene>
    <name evidence="7" type="primary">gyaR</name>
    <name evidence="7" type="ORF">AGR4C_pa50008</name>
</gene>
<dbReference type="PANTHER" id="PTHR42789">
    <property type="entry name" value="D-ISOMER SPECIFIC 2-HYDROXYACID DEHYDROGENASE FAMILY PROTEIN (AFU_ORTHOLOGUE AFUA_6G10090)"/>
    <property type="match status" value="1"/>
</dbReference>
<dbReference type="Pfam" id="PF00389">
    <property type="entry name" value="2-Hacid_dh"/>
    <property type="match status" value="1"/>
</dbReference>
<dbReference type="RefSeq" id="WP_080867530.1">
    <property type="nucleotide sequence ID" value="NZ_LT009732.1"/>
</dbReference>
<dbReference type="PROSITE" id="PS00671">
    <property type="entry name" value="D_2_HYDROXYACID_DH_3"/>
    <property type="match status" value="1"/>
</dbReference>
<evidence type="ECO:0000313" key="7">
    <source>
        <dbReference type="EMBL" id="CUX65352.1"/>
    </source>
</evidence>
<dbReference type="InterPro" id="IPR050857">
    <property type="entry name" value="D-2-hydroxyacid_DH"/>
</dbReference>
<dbReference type="GO" id="GO:0004617">
    <property type="term" value="F:phosphoglycerate dehydrogenase activity"/>
    <property type="evidence" value="ECO:0007669"/>
    <property type="project" value="UniProtKB-ARBA"/>
</dbReference>
<accession>A0A1S7SAV8</accession>
<name>A0A1S7SAV8_AGRTU</name>
<dbReference type="InterPro" id="IPR029753">
    <property type="entry name" value="D-isomer_DH_CS"/>
</dbReference>
<proteinExistence type="inferred from homology"/>
<dbReference type="EMBL" id="FBWC01000036">
    <property type="protein sequence ID" value="CUX65352.1"/>
    <property type="molecule type" value="Genomic_DNA"/>
</dbReference>
<dbReference type="SUPFAM" id="SSF51735">
    <property type="entry name" value="NAD(P)-binding Rossmann-fold domains"/>
    <property type="match status" value="1"/>
</dbReference>
<dbReference type="EC" id="1.1.1.26" evidence="7"/>
<dbReference type="GO" id="GO:0051287">
    <property type="term" value="F:NAD binding"/>
    <property type="evidence" value="ECO:0007669"/>
    <property type="project" value="InterPro"/>
</dbReference>
<dbReference type="PANTHER" id="PTHR42789:SF1">
    <property type="entry name" value="D-ISOMER SPECIFIC 2-HYDROXYACID DEHYDROGENASE FAMILY PROTEIN (AFU_ORTHOLOGUE AFUA_6G10090)"/>
    <property type="match status" value="1"/>
</dbReference>
<protein>
    <submittedName>
        <fullName evidence="7">Glyoxylate reductase</fullName>
        <ecNumber evidence="7">1.1.1.26</ecNumber>
    </submittedName>
</protein>
<evidence type="ECO:0000256" key="1">
    <source>
        <dbReference type="ARBA" id="ARBA00005854"/>
    </source>
</evidence>
<keyword evidence="3" id="KW-0520">NAD</keyword>
<evidence type="ECO:0000313" key="8">
    <source>
        <dbReference type="Proteomes" id="UP000191897"/>
    </source>
</evidence>
<dbReference type="InterPro" id="IPR006140">
    <property type="entry name" value="D-isomer_DH_NAD-bd"/>
</dbReference>
<dbReference type="Proteomes" id="UP000191897">
    <property type="component" value="Unassembled WGS sequence"/>
</dbReference>
<evidence type="ECO:0000256" key="4">
    <source>
        <dbReference type="RuleBase" id="RU003719"/>
    </source>
</evidence>
<evidence type="ECO:0000259" key="6">
    <source>
        <dbReference type="Pfam" id="PF02826"/>
    </source>
</evidence>
<evidence type="ECO:0000256" key="3">
    <source>
        <dbReference type="ARBA" id="ARBA00023027"/>
    </source>
</evidence>
<dbReference type="PROSITE" id="PS00670">
    <property type="entry name" value="D_2_HYDROXYACID_DH_2"/>
    <property type="match status" value="1"/>
</dbReference>
<dbReference type="SUPFAM" id="SSF52283">
    <property type="entry name" value="Formate/glycerate dehydrogenase catalytic domain-like"/>
    <property type="match status" value="1"/>
</dbReference>
<dbReference type="GO" id="GO:0047545">
    <property type="term" value="F:(S)-2-hydroxyglutarate dehydrogenase activity"/>
    <property type="evidence" value="ECO:0007669"/>
    <property type="project" value="UniProtKB-ARBA"/>
</dbReference>
<dbReference type="GO" id="GO:0047964">
    <property type="term" value="F:glyoxylate reductase (NADH) activity"/>
    <property type="evidence" value="ECO:0007669"/>
    <property type="project" value="UniProtKB-EC"/>
</dbReference>
<dbReference type="CDD" id="cd12172">
    <property type="entry name" value="PGDH_like_2"/>
    <property type="match status" value="1"/>
</dbReference>
<dbReference type="AlphaFoldDB" id="A0A1S7SAV8"/>
<reference evidence="7 8" key="1">
    <citation type="submission" date="2016-01" db="EMBL/GenBank/DDBJ databases">
        <authorList>
            <person name="Oliw E.H."/>
        </authorList>
    </citation>
    <scope>NUCLEOTIDE SEQUENCE [LARGE SCALE GENOMIC DNA]</scope>
    <source>
        <strain evidence="7 8">Kerr 14</strain>
    </source>
</reference>
<dbReference type="GO" id="GO:0006564">
    <property type="term" value="P:L-serine biosynthetic process"/>
    <property type="evidence" value="ECO:0007669"/>
    <property type="project" value="UniProtKB-ARBA"/>
</dbReference>
<feature type="domain" description="D-isomer specific 2-hydroxyacid dehydrogenase catalytic" evidence="5">
    <location>
        <begin position="32"/>
        <end position="315"/>
    </location>
</feature>
<dbReference type="Pfam" id="PF02826">
    <property type="entry name" value="2-Hacid_dh_C"/>
    <property type="match status" value="1"/>
</dbReference>
<dbReference type="Gene3D" id="3.40.50.720">
    <property type="entry name" value="NAD(P)-binding Rossmann-like Domain"/>
    <property type="match status" value="2"/>
</dbReference>
<dbReference type="InterPro" id="IPR036291">
    <property type="entry name" value="NAD(P)-bd_dom_sf"/>
</dbReference>